<proteinExistence type="predicted"/>
<gene>
    <name evidence="3" type="primary">LOC100206504</name>
</gene>
<keyword evidence="1" id="KW-0175">Coiled coil</keyword>
<name>A0ABM4DIF1_HYDVU</name>
<evidence type="ECO:0000313" key="2">
    <source>
        <dbReference type="Proteomes" id="UP001652625"/>
    </source>
</evidence>
<accession>A0ABM4DIF1</accession>
<dbReference type="PANTHER" id="PTHR21588:SF18">
    <property type="entry name" value="MICOS COMPLEX SUBUNIT MIC19"/>
    <property type="match status" value="1"/>
</dbReference>
<sequence length="224" mass="26139">MGNGESTTRRIALQRSDDGTIQITENVLAHLRGKKSESTSNGSQQHSVEEFYNEDELKEMLEQAYRKGQESEYKKSVHDIDLLKKKLEEREESLKEEHIHKLQEIENYWKEKLSIQDNQEVENFKKLAEEKEAKLVEKEAELDNVKNELHKKLVNLSDEFDRGVKEIEDKINPLQQKSVCNESLGLVLSCYKANNGKPLRCSQEVKDFMNCVQETRVKQMKKNI</sequence>
<protein>
    <submittedName>
        <fullName evidence="3">MICOS complex subunit MIC19 isoform X2</fullName>
    </submittedName>
</protein>
<organism evidence="2 3">
    <name type="scientific">Hydra vulgaris</name>
    <name type="common">Hydra</name>
    <name type="synonym">Hydra attenuata</name>
    <dbReference type="NCBI Taxonomy" id="6087"/>
    <lineage>
        <taxon>Eukaryota</taxon>
        <taxon>Metazoa</taxon>
        <taxon>Cnidaria</taxon>
        <taxon>Hydrozoa</taxon>
        <taxon>Hydroidolina</taxon>
        <taxon>Anthoathecata</taxon>
        <taxon>Aplanulata</taxon>
        <taxon>Hydridae</taxon>
        <taxon>Hydra</taxon>
    </lineage>
</organism>
<dbReference type="InterPro" id="IPR052632">
    <property type="entry name" value="MICOS_subunit_Mic19"/>
</dbReference>
<feature type="coiled-coil region" evidence="1">
    <location>
        <begin position="77"/>
        <end position="159"/>
    </location>
</feature>
<dbReference type="PANTHER" id="PTHR21588">
    <property type="entry name" value="COILED-COIL-HELIX-COILED-COIL-HELIX DOMAIN CONTAINING 6"/>
    <property type="match status" value="1"/>
</dbReference>
<keyword evidence="2" id="KW-1185">Reference proteome</keyword>
<dbReference type="RefSeq" id="XP_065674282.1">
    <property type="nucleotide sequence ID" value="XM_065818210.1"/>
</dbReference>
<reference evidence="3" key="1">
    <citation type="submission" date="2025-08" db="UniProtKB">
        <authorList>
            <consortium name="RefSeq"/>
        </authorList>
    </citation>
    <scope>IDENTIFICATION</scope>
</reference>
<dbReference type="GeneID" id="100206504"/>
<dbReference type="Proteomes" id="UP001652625">
    <property type="component" value="Chromosome 14"/>
</dbReference>
<evidence type="ECO:0000256" key="1">
    <source>
        <dbReference type="SAM" id="Coils"/>
    </source>
</evidence>
<evidence type="ECO:0000313" key="3">
    <source>
        <dbReference type="RefSeq" id="XP_065674282.1"/>
    </source>
</evidence>